<dbReference type="AlphaFoldDB" id="A0A926NWP2"/>
<dbReference type="EMBL" id="JABFCZ010000003">
    <property type="protein sequence ID" value="MBD1545178.1"/>
    <property type="molecule type" value="Genomic_DNA"/>
</dbReference>
<dbReference type="Gene3D" id="2.60.120.10">
    <property type="entry name" value="Jelly Rolls"/>
    <property type="match status" value="1"/>
</dbReference>
<gene>
    <name evidence="3" type="ORF">HK439_02815</name>
</gene>
<evidence type="ECO:0000256" key="1">
    <source>
        <dbReference type="SAM" id="SignalP"/>
    </source>
</evidence>
<feature type="signal peptide" evidence="1">
    <location>
        <begin position="1"/>
        <end position="30"/>
    </location>
</feature>
<accession>A0A926NWP2</accession>
<organism evidence="3 4">
    <name type="scientific">Roseibium aggregatum</name>
    <dbReference type="NCBI Taxonomy" id="187304"/>
    <lineage>
        <taxon>Bacteria</taxon>
        <taxon>Pseudomonadati</taxon>
        <taxon>Pseudomonadota</taxon>
        <taxon>Alphaproteobacteria</taxon>
        <taxon>Hyphomicrobiales</taxon>
        <taxon>Stappiaceae</taxon>
        <taxon>Roseibium</taxon>
    </lineage>
</organism>
<name>A0A926NWP2_9HYPH</name>
<evidence type="ECO:0000259" key="2">
    <source>
        <dbReference type="Pfam" id="PF07883"/>
    </source>
</evidence>
<sequence length="138" mass="14755">MWSQAERTGLKKALAAICVGLPLMAVPAHAESQLVRTELSRDDLSGSDKMEVIVSRLEVPPGAKIPLHTHFGDEHMVVFEGGDMTAPNGKVITFKAGMTGFFPAGKVHGGLTNSSDKPMVVYTTHILEKGKPFSTPAQ</sequence>
<dbReference type="Pfam" id="PF07883">
    <property type="entry name" value="Cupin_2"/>
    <property type="match status" value="1"/>
</dbReference>
<comment type="caution">
    <text evidence="3">The sequence shown here is derived from an EMBL/GenBank/DDBJ whole genome shotgun (WGS) entry which is preliminary data.</text>
</comment>
<evidence type="ECO:0000313" key="4">
    <source>
        <dbReference type="Proteomes" id="UP000598467"/>
    </source>
</evidence>
<dbReference type="Proteomes" id="UP000598467">
    <property type="component" value="Unassembled WGS sequence"/>
</dbReference>
<dbReference type="InterPro" id="IPR013096">
    <property type="entry name" value="Cupin_2"/>
</dbReference>
<evidence type="ECO:0000313" key="3">
    <source>
        <dbReference type="EMBL" id="MBD1545178.1"/>
    </source>
</evidence>
<proteinExistence type="predicted"/>
<reference evidence="3" key="1">
    <citation type="submission" date="2020-05" db="EMBL/GenBank/DDBJ databases">
        <title>Identification of trans-AT polyketide cluster in two marine bacteria, producers of a novel glutaramide-containing polyketide sesbanimide D and analogs.</title>
        <authorList>
            <person name="Kacar D."/>
            <person name="Rodriguez P."/>
            <person name="Canedo L."/>
            <person name="Gonzalez E."/>
            <person name="Galan B."/>
            <person name="De La Calle F."/>
            <person name="Garcia J.L."/>
        </authorList>
    </citation>
    <scope>NUCLEOTIDE SEQUENCE</scope>
    <source>
        <strain evidence="3">PHM038</strain>
    </source>
</reference>
<keyword evidence="1" id="KW-0732">Signal</keyword>
<dbReference type="InterPro" id="IPR014710">
    <property type="entry name" value="RmlC-like_jellyroll"/>
</dbReference>
<dbReference type="SUPFAM" id="SSF51182">
    <property type="entry name" value="RmlC-like cupins"/>
    <property type="match status" value="1"/>
</dbReference>
<feature type="chain" id="PRO_5037460981" evidence="1">
    <location>
        <begin position="31"/>
        <end position="138"/>
    </location>
</feature>
<feature type="domain" description="Cupin type-2" evidence="2">
    <location>
        <begin position="57"/>
        <end position="123"/>
    </location>
</feature>
<protein>
    <submittedName>
        <fullName evidence="3">Cupin domain-containing protein</fullName>
    </submittedName>
</protein>
<dbReference type="RefSeq" id="WP_190289853.1">
    <property type="nucleotide sequence ID" value="NZ_JABFCZ010000003.1"/>
</dbReference>
<dbReference type="InterPro" id="IPR011051">
    <property type="entry name" value="RmlC_Cupin_sf"/>
</dbReference>